<dbReference type="InterPro" id="IPR002298">
    <property type="entry name" value="DNA_polymerase_A"/>
</dbReference>
<dbReference type="EC" id="2.7.7.7" evidence="1"/>
<dbReference type="InterPro" id="IPR019760">
    <property type="entry name" value="DNA-dir_DNA_pol_A_CS"/>
</dbReference>
<evidence type="ECO:0000256" key="2">
    <source>
        <dbReference type="ARBA" id="ARBA00020311"/>
    </source>
</evidence>
<dbReference type="KEGG" id="uli:ETAA1_13620"/>
<sequence length="660" mass="69344">MHLNTIKRPAEPPSPGLQLAPGWVDLVAAAVGPSPVRLSVTPAAAGRADDVTRVSTPQPAAGMAAFARGRDVSVVGIAVTQQPNSTPGASAAATTRVGLAVGVPDGGGVLLHRYDVDLGDPAVAPHLSGVLRPGVTVVGHGLEDVLHILWQLEIPDPQCVWDVRVAAAAFLLGVHHPRYSPAADTAAAIAARGDLTAERAAATGLHALAARYGVPIAAAGPADVAATAAGVYLGQVSEAATRGVLDHLVRVEMPWVVTTARMSWHGARVDPVRSTSVAATAATHSRDLLDRLATLGLRGVGDEDLRAYFAAAELLDHFRRGDGFDFGGDRLDGAADRPEAVPLIRCLRRIQTLRANRVLTGEFTGPDGRVHPRYHVLGAHTGRLTCDSPNLPGIGRIFRPLVVPDPGNGIGEADWAQIEVGVTAAVFGDDRLIAAFNAGDVYAAAAQIVFAADLPPDAANLTPTNFRAAYPDLRERAKVAVLGLIYGLGREGLEARLGPNATAFAAAFAAAYPALHAGLAAARAQGASRGGAVSGSGLRRYRPAAGPPSRWERNWFVNFPVQAAAATLFKEAGNRLDRLYRPYDARLILPLHDAFVFEARLDLLQEVAELTHDVMGAVVREAFPALRPRVVINTEHPGCWNKDGRADSLARWAADPLFAL</sequence>
<keyword evidence="9" id="KW-1185">Reference proteome</keyword>
<protein>
    <recommendedName>
        <fullName evidence="2">DNA polymerase I</fullName>
        <ecNumber evidence="1">2.7.7.7</ecNumber>
    </recommendedName>
</protein>
<comment type="catalytic activity">
    <reaction evidence="6">
        <text>DNA(n) + a 2'-deoxyribonucleoside 5'-triphosphate = DNA(n+1) + diphosphate</text>
        <dbReference type="Rhea" id="RHEA:22508"/>
        <dbReference type="Rhea" id="RHEA-COMP:17339"/>
        <dbReference type="Rhea" id="RHEA-COMP:17340"/>
        <dbReference type="ChEBI" id="CHEBI:33019"/>
        <dbReference type="ChEBI" id="CHEBI:61560"/>
        <dbReference type="ChEBI" id="CHEBI:173112"/>
        <dbReference type="EC" id="2.7.7.7"/>
    </reaction>
</comment>
<keyword evidence="3 8" id="KW-0808">Transferase</keyword>
<evidence type="ECO:0000256" key="4">
    <source>
        <dbReference type="ARBA" id="ARBA00022695"/>
    </source>
</evidence>
<dbReference type="Gene3D" id="1.10.150.20">
    <property type="entry name" value="5' to 3' exonuclease, C-terminal subdomain"/>
    <property type="match status" value="1"/>
</dbReference>
<dbReference type="GO" id="GO:0003677">
    <property type="term" value="F:DNA binding"/>
    <property type="evidence" value="ECO:0007669"/>
    <property type="project" value="InterPro"/>
</dbReference>
<name>A0A517XPK9_9BACT</name>
<keyword evidence="5" id="KW-0239">DNA-directed DNA polymerase</keyword>
<dbReference type="PANTHER" id="PTHR10133">
    <property type="entry name" value="DNA POLYMERASE I"/>
    <property type="match status" value="1"/>
</dbReference>
<feature type="domain" description="DNA-directed DNA polymerase family A palm" evidence="7">
    <location>
        <begin position="395"/>
        <end position="603"/>
    </location>
</feature>
<dbReference type="PANTHER" id="PTHR10133:SF62">
    <property type="entry name" value="DNA POLYMERASE THETA"/>
    <property type="match status" value="1"/>
</dbReference>
<evidence type="ECO:0000313" key="8">
    <source>
        <dbReference type="EMBL" id="QDU19438.1"/>
    </source>
</evidence>
<dbReference type="InterPro" id="IPR043502">
    <property type="entry name" value="DNA/RNA_pol_sf"/>
</dbReference>
<dbReference type="SMART" id="SM00482">
    <property type="entry name" value="POLAc"/>
    <property type="match status" value="1"/>
</dbReference>
<dbReference type="Proteomes" id="UP000319576">
    <property type="component" value="Chromosome"/>
</dbReference>
<evidence type="ECO:0000256" key="5">
    <source>
        <dbReference type="ARBA" id="ARBA00022932"/>
    </source>
</evidence>
<dbReference type="GO" id="GO:0006302">
    <property type="term" value="P:double-strand break repair"/>
    <property type="evidence" value="ECO:0007669"/>
    <property type="project" value="TreeGrafter"/>
</dbReference>
<dbReference type="Gene3D" id="3.30.70.370">
    <property type="match status" value="1"/>
</dbReference>
<dbReference type="SUPFAM" id="SSF56672">
    <property type="entry name" value="DNA/RNA polymerases"/>
    <property type="match status" value="1"/>
</dbReference>
<evidence type="ECO:0000256" key="1">
    <source>
        <dbReference type="ARBA" id="ARBA00012417"/>
    </source>
</evidence>
<evidence type="ECO:0000256" key="3">
    <source>
        <dbReference type="ARBA" id="ARBA00022679"/>
    </source>
</evidence>
<dbReference type="GO" id="GO:0006261">
    <property type="term" value="P:DNA-templated DNA replication"/>
    <property type="evidence" value="ECO:0007669"/>
    <property type="project" value="InterPro"/>
</dbReference>
<gene>
    <name evidence="8" type="primary">polA_1</name>
    <name evidence="8" type="ORF">ETAA1_13620</name>
</gene>
<dbReference type="GO" id="GO:0003887">
    <property type="term" value="F:DNA-directed DNA polymerase activity"/>
    <property type="evidence" value="ECO:0007669"/>
    <property type="project" value="UniProtKB-KW"/>
</dbReference>
<dbReference type="PRINTS" id="PR00868">
    <property type="entry name" value="DNAPOLI"/>
</dbReference>
<proteinExistence type="predicted"/>
<dbReference type="PROSITE" id="PS00447">
    <property type="entry name" value="DNA_POLYMERASE_A"/>
    <property type="match status" value="1"/>
</dbReference>
<dbReference type="EMBL" id="CP036273">
    <property type="protein sequence ID" value="QDU19438.1"/>
    <property type="molecule type" value="Genomic_DNA"/>
</dbReference>
<evidence type="ECO:0000313" key="9">
    <source>
        <dbReference type="Proteomes" id="UP000319576"/>
    </source>
</evidence>
<organism evidence="8 9">
    <name type="scientific">Urbifossiella limnaea</name>
    <dbReference type="NCBI Taxonomy" id="2528023"/>
    <lineage>
        <taxon>Bacteria</taxon>
        <taxon>Pseudomonadati</taxon>
        <taxon>Planctomycetota</taxon>
        <taxon>Planctomycetia</taxon>
        <taxon>Gemmatales</taxon>
        <taxon>Gemmataceae</taxon>
        <taxon>Urbifossiella</taxon>
    </lineage>
</organism>
<evidence type="ECO:0000256" key="6">
    <source>
        <dbReference type="ARBA" id="ARBA00049244"/>
    </source>
</evidence>
<dbReference type="Pfam" id="PF00476">
    <property type="entry name" value="DNA_pol_A"/>
    <property type="match status" value="1"/>
</dbReference>
<accession>A0A517XPK9</accession>
<reference evidence="8 9" key="1">
    <citation type="submission" date="2019-02" db="EMBL/GenBank/DDBJ databases">
        <title>Deep-cultivation of Planctomycetes and their phenomic and genomic characterization uncovers novel biology.</title>
        <authorList>
            <person name="Wiegand S."/>
            <person name="Jogler M."/>
            <person name="Boedeker C."/>
            <person name="Pinto D."/>
            <person name="Vollmers J."/>
            <person name="Rivas-Marin E."/>
            <person name="Kohn T."/>
            <person name="Peeters S.H."/>
            <person name="Heuer A."/>
            <person name="Rast P."/>
            <person name="Oberbeckmann S."/>
            <person name="Bunk B."/>
            <person name="Jeske O."/>
            <person name="Meyerdierks A."/>
            <person name="Storesund J.E."/>
            <person name="Kallscheuer N."/>
            <person name="Luecker S."/>
            <person name="Lage O.M."/>
            <person name="Pohl T."/>
            <person name="Merkel B.J."/>
            <person name="Hornburger P."/>
            <person name="Mueller R.-W."/>
            <person name="Bruemmer F."/>
            <person name="Labrenz M."/>
            <person name="Spormann A.M."/>
            <person name="Op den Camp H."/>
            <person name="Overmann J."/>
            <person name="Amann R."/>
            <person name="Jetten M.S.M."/>
            <person name="Mascher T."/>
            <person name="Medema M.H."/>
            <person name="Devos D.P."/>
            <person name="Kaster A.-K."/>
            <person name="Ovreas L."/>
            <person name="Rohde M."/>
            <person name="Galperin M.Y."/>
            <person name="Jogler C."/>
        </authorList>
    </citation>
    <scope>NUCLEOTIDE SEQUENCE [LARGE SCALE GENOMIC DNA]</scope>
    <source>
        <strain evidence="8 9">ETA_A1</strain>
    </source>
</reference>
<evidence type="ECO:0000259" key="7">
    <source>
        <dbReference type="SMART" id="SM00482"/>
    </source>
</evidence>
<dbReference type="InterPro" id="IPR001098">
    <property type="entry name" value="DNA-dir_DNA_pol_A_palm_dom"/>
</dbReference>
<keyword evidence="4 8" id="KW-0548">Nucleotidyltransferase</keyword>
<dbReference type="AlphaFoldDB" id="A0A517XPK9"/>